<evidence type="ECO:0000313" key="1">
    <source>
        <dbReference type="Ensembl" id="ENSCCRP00020037958.1"/>
    </source>
</evidence>
<sequence length="208" mass="23716">METENRPKKVVLLITHLDNIKHPNCLCLFGKGLTEEEQKDSGGEQRVWVPDPMSVCWTAAESAKEKQLKEEEKILESVTEGRALMSVKEMAKGITYEDPIKQAARHKRVWKKYHILVEGEGIPSPIKSFREMKFPPGKIHLTLVFTLPIMFCLEQEKQSLLPICTRQQTHSLIECYCKLLEDEGAPQLHCALCIGGMSVKEQMEVVKQ</sequence>
<reference evidence="1" key="1">
    <citation type="submission" date="2025-08" db="UniProtKB">
        <authorList>
            <consortium name="Ensembl"/>
        </authorList>
    </citation>
    <scope>IDENTIFICATION</scope>
</reference>
<dbReference type="Proteomes" id="UP000694701">
    <property type="component" value="Unplaced"/>
</dbReference>
<name>A0A8C2HEU0_CYPCA</name>
<dbReference type="Ensembl" id="ENSCCRT00020041443.1">
    <property type="protein sequence ID" value="ENSCCRP00020037958.1"/>
    <property type="gene ID" value="ENSCCRG00020016943.1"/>
</dbReference>
<evidence type="ECO:0000313" key="2">
    <source>
        <dbReference type="Proteomes" id="UP000694701"/>
    </source>
</evidence>
<dbReference type="AlphaFoldDB" id="A0A8C2HEU0"/>
<protein>
    <submittedName>
        <fullName evidence="1">Uncharacterized protein</fullName>
    </submittedName>
</protein>
<organism evidence="1 2">
    <name type="scientific">Cyprinus carpio</name>
    <name type="common">Common carp</name>
    <dbReference type="NCBI Taxonomy" id="7962"/>
    <lineage>
        <taxon>Eukaryota</taxon>
        <taxon>Metazoa</taxon>
        <taxon>Chordata</taxon>
        <taxon>Craniata</taxon>
        <taxon>Vertebrata</taxon>
        <taxon>Euteleostomi</taxon>
        <taxon>Actinopterygii</taxon>
        <taxon>Neopterygii</taxon>
        <taxon>Teleostei</taxon>
        <taxon>Ostariophysi</taxon>
        <taxon>Cypriniformes</taxon>
        <taxon>Cyprinidae</taxon>
        <taxon>Cyprininae</taxon>
        <taxon>Cyprinus</taxon>
    </lineage>
</organism>
<accession>A0A8C2HEU0</accession>
<proteinExistence type="predicted"/>